<evidence type="ECO:0000259" key="1">
    <source>
        <dbReference type="Pfam" id="PF01402"/>
    </source>
</evidence>
<dbReference type="InterPro" id="IPR002145">
    <property type="entry name" value="CopG"/>
</dbReference>
<dbReference type="Proteomes" id="UP000195607">
    <property type="component" value="Chromosome I"/>
</dbReference>
<evidence type="ECO:0000313" key="4">
    <source>
        <dbReference type="Proteomes" id="UP000187822"/>
    </source>
</evidence>
<sequence length="108" mass="12838">MAVPYRITIRLSEDDMDRMERLLDRYNYESISEIIRIALREFLEKNDDEGINKKVEVQLTRKMVDDLNSLLQRGEAVSIDDLIRSVLKEYTRNKISNESESLERNKKD</sequence>
<dbReference type="KEGG" id="cdiv:CPM_1324"/>
<dbReference type="Pfam" id="PF01402">
    <property type="entry name" value="RHH_1"/>
    <property type="match status" value="1"/>
</dbReference>
<dbReference type="EMBL" id="LT719092">
    <property type="protein sequence ID" value="SJK85125.1"/>
    <property type="molecule type" value="Genomic_DNA"/>
</dbReference>
<evidence type="ECO:0000313" key="3">
    <source>
        <dbReference type="EMBL" id="SJK85125.1"/>
    </source>
</evidence>
<dbReference type="SUPFAM" id="SSF47598">
    <property type="entry name" value="Ribbon-helix-helix"/>
    <property type="match status" value="1"/>
</dbReference>
<dbReference type="InterPro" id="IPR010985">
    <property type="entry name" value="Ribbon_hlx_hlx"/>
</dbReference>
<dbReference type="Proteomes" id="UP000187822">
    <property type="component" value="Chromosome I"/>
</dbReference>
<feature type="domain" description="Ribbon-helix-helix protein CopG" evidence="1">
    <location>
        <begin position="6"/>
        <end position="45"/>
    </location>
</feature>
<keyword evidence="4" id="KW-1185">Reference proteome</keyword>
<dbReference type="STRING" id="1673428.CPM_1324"/>
<dbReference type="GeneID" id="41588572"/>
<reference evidence="4" key="3">
    <citation type="submission" date="2016-06" db="EMBL/GenBank/DDBJ databases">
        <authorList>
            <person name="Toshchakov V.S."/>
        </authorList>
    </citation>
    <scope>NUCLEOTIDE SEQUENCE [LARGE SCALE GENOMIC DNA]</scope>
    <source>
        <strain>PM4 (JCM 30641</strain>
        <strain evidence="4">\VKM B-2940)</strain>
    </source>
</reference>
<dbReference type="EMBL" id="LT671858">
    <property type="protein sequence ID" value="SIM70610.1"/>
    <property type="molecule type" value="Genomic_DNA"/>
</dbReference>
<reference evidence="2 5" key="1">
    <citation type="submission" date="2016-04" db="EMBL/GenBank/DDBJ databases">
        <authorList>
            <person name="Evans L.H."/>
            <person name="Alamgir A."/>
            <person name="Owens N."/>
            <person name="Weber N.D."/>
            <person name="Virtaneva K."/>
            <person name="Barbian K."/>
            <person name="Babar A."/>
            <person name="Rosenke K."/>
        </authorList>
    </citation>
    <scope>NUCLEOTIDE SEQUENCE [LARGE SCALE GENOMIC DNA]</scope>
    <source>
        <strain evidence="2">S5</strain>
        <strain evidence="5">S5(T) (JCM 30642 \VKM B-2941)</strain>
    </source>
</reference>
<gene>
    <name evidence="3" type="ORF">CPM_1324</name>
    <name evidence="2" type="ORF">CSP5_1325</name>
</gene>
<dbReference type="AlphaFoldDB" id="A0A1N5VD51"/>
<dbReference type="RefSeq" id="WP_021788956.1">
    <property type="nucleotide sequence ID" value="NZ_LT671858.1"/>
</dbReference>
<proteinExistence type="predicted"/>
<protein>
    <submittedName>
        <fullName evidence="2">CopG family transcriptional regulator</fullName>
    </submittedName>
</protein>
<accession>A0A1N5VD51</accession>
<evidence type="ECO:0000313" key="2">
    <source>
        <dbReference type="EMBL" id="SIM70610.1"/>
    </source>
</evidence>
<dbReference type="OrthoDB" id="56938at2157"/>
<dbReference type="GO" id="GO:0006355">
    <property type="term" value="P:regulation of DNA-templated transcription"/>
    <property type="evidence" value="ECO:0007669"/>
    <property type="project" value="InterPro"/>
</dbReference>
<organism evidence="2 5">
    <name type="scientific">Cuniculiplasma divulgatum</name>
    <dbReference type="NCBI Taxonomy" id="1673428"/>
    <lineage>
        <taxon>Archaea</taxon>
        <taxon>Methanobacteriati</taxon>
        <taxon>Thermoplasmatota</taxon>
        <taxon>Thermoplasmata</taxon>
        <taxon>Thermoplasmatales</taxon>
        <taxon>Cuniculiplasmataceae</taxon>
        <taxon>Cuniculiplasma</taxon>
    </lineage>
</organism>
<reference evidence="3" key="2">
    <citation type="submission" date="2016-06" db="EMBL/GenBank/DDBJ databases">
        <authorList>
            <person name="Olsen C.W."/>
            <person name="Carey S."/>
            <person name="Hinshaw L."/>
            <person name="Karasin A.I."/>
        </authorList>
    </citation>
    <scope>NUCLEOTIDE SEQUENCE [LARGE SCALE GENOMIC DNA]</scope>
    <source>
        <strain evidence="3">PM4</strain>
    </source>
</reference>
<name>A0A1N5VD51_9ARCH</name>
<evidence type="ECO:0000313" key="5">
    <source>
        <dbReference type="Proteomes" id="UP000195607"/>
    </source>
</evidence>
<dbReference type="CDD" id="cd22231">
    <property type="entry name" value="RHH_NikR_HicB-like"/>
    <property type="match status" value="1"/>
</dbReference>